<comment type="caution">
    <text evidence="7">The sequence shown here is derived from an EMBL/GenBank/DDBJ whole genome shotgun (WGS) entry which is preliminary data.</text>
</comment>
<keyword evidence="3" id="KW-0804">Transcription</keyword>
<evidence type="ECO:0000256" key="4">
    <source>
        <dbReference type="ARBA" id="ARBA00023242"/>
    </source>
</evidence>
<dbReference type="Gene3D" id="2.170.150.80">
    <property type="entry name" value="NAC domain"/>
    <property type="match status" value="1"/>
</dbReference>
<evidence type="ECO:0000313" key="7">
    <source>
        <dbReference type="EMBL" id="KAI5422207.1"/>
    </source>
</evidence>
<dbReference type="SUPFAM" id="SSF101941">
    <property type="entry name" value="NAC domain"/>
    <property type="match status" value="1"/>
</dbReference>
<evidence type="ECO:0000259" key="6">
    <source>
        <dbReference type="PROSITE" id="PS51005"/>
    </source>
</evidence>
<gene>
    <name evidence="7" type="ORF">KIW84_045604</name>
</gene>
<keyword evidence="4" id="KW-0539">Nucleus</keyword>
<dbReference type="InterPro" id="IPR003441">
    <property type="entry name" value="NAC-dom"/>
</dbReference>
<feature type="domain" description="NAC" evidence="6">
    <location>
        <begin position="1"/>
        <end position="136"/>
    </location>
</feature>
<dbReference type="EMBL" id="JAMSHJ010000004">
    <property type="protein sequence ID" value="KAI5422207.1"/>
    <property type="molecule type" value="Genomic_DNA"/>
</dbReference>
<dbReference type="InterPro" id="IPR036093">
    <property type="entry name" value="NAC_dom_sf"/>
</dbReference>
<dbReference type="PANTHER" id="PTHR31079">
    <property type="entry name" value="NAC DOMAIN-CONTAINING PROTEIN 73"/>
    <property type="match status" value="1"/>
</dbReference>
<dbReference type="InterPro" id="IPR044799">
    <property type="entry name" value="SOG1-like"/>
</dbReference>
<evidence type="ECO:0000256" key="1">
    <source>
        <dbReference type="ARBA" id="ARBA00023015"/>
    </source>
</evidence>
<keyword evidence="2" id="KW-0238">DNA-binding</keyword>
<dbReference type="AlphaFoldDB" id="A0A9D4XKM0"/>
<evidence type="ECO:0000313" key="8">
    <source>
        <dbReference type="Proteomes" id="UP001058974"/>
    </source>
</evidence>
<reference evidence="7 8" key="1">
    <citation type="journal article" date="2022" name="Nat. Genet.">
        <title>Improved pea reference genome and pan-genome highlight genomic features and evolutionary characteristics.</title>
        <authorList>
            <person name="Yang T."/>
            <person name="Liu R."/>
            <person name="Luo Y."/>
            <person name="Hu S."/>
            <person name="Wang D."/>
            <person name="Wang C."/>
            <person name="Pandey M.K."/>
            <person name="Ge S."/>
            <person name="Xu Q."/>
            <person name="Li N."/>
            <person name="Li G."/>
            <person name="Huang Y."/>
            <person name="Saxena R.K."/>
            <person name="Ji Y."/>
            <person name="Li M."/>
            <person name="Yan X."/>
            <person name="He Y."/>
            <person name="Liu Y."/>
            <person name="Wang X."/>
            <person name="Xiang C."/>
            <person name="Varshney R.K."/>
            <person name="Ding H."/>
            <person name="Gao S."/>
            <person name="Zong X."/>
        </authorList>
    </citation>
    <scope>NUCLEOTIDE SEQUENCE [LARGE SCALE GENOMIC DNA]</scope>
    <source>
        <strain evidence="7 8">cv. Zhongwan 6</strain>
    </source>
</reference>
<dbReference type="GO" id="GO:0000976">
    <property type="term" value="F:transcription cis-regulatory region binding"/>
    <property type="evidence" value="ECO:0007669"/>
    <property type="project" value="TreeGrafter"/>
</dbReference>
<keyword evidence="8" id="KW-1185">Reference proteome</keyword>
<dbReference type="Proteomes" id="UP001058974">
    <property type="component" value="Chromosome 4"/>
</dbReference>
<dbReference type="GO" id="GO:0005634">
    <property type="term" value="C:nucleus"/>
    <property type="evidence" value="ECO:0007669"/>
    <property type="project" value="TreeGrafter"/>
</dbReference>
<proteinExistence type="predicted"/>
<name>A0A9D4XKM0_PEA</name>
<dbReference type="Pfam" id="PF02365">
    <property type="entry name" value="NAM"/>
    <property type="match status" value="1"/>
</dbReference>
<keyword evidence="1" id="KW-0805">Transcription regulation</keyword>
<dbReference type="PANTHER" id="PTHR31079:SF2">
    <property type="entry name" value="NAC DOMAIN CONTAINING PROTEIN 44-RELATED"/>
    <property type="match status" value="1"/>
</dbReference>
<protein>
    <recommendedName>
        <fullName evidence="6">NAC domain-containing protein</fullName>
    </recommendedName>
</protein>
<evidence type="ECO:0000256" key="2">
    <source>
        <dbReference type="ARBA" id="ARBA00023125"/>
    </source>
</evidence>
<feature type="region of interest" description="Disordered" evidence="5">
    <location>
        <begin position="117"/>
        <end position="163"/>
    </location>
</feature>
<dbReference type="Gramene" id="Psat04G0560400-T1">
    <property type="protein sequence ID" value="KAI5422207.1"/>
    <property type="gene ID" value="KIW84_045604"/>
</dbReference>
<dbReference type="PROSITE" id="PS51005">
    <property type="entry name" value="NAC"/>
    <property type="match status" value="1"/>
</dbReference>
<evidence type="ECO:0000256" key="5">
    <source>
        <dbReference type="SAM" id="MobiDB-lite"/>
    </source>
</evidence>
<organism evidence="7 8">
    <name type="scientific">Pisum sativum</name>
    <name type="common">Garden pea</name>
    <name type="synonym">Lathyrus oleraceus</name>
    <dbReference type="NCBI Taxonomy" id="3888"/>
    <lineage>
        <taxon>Eukaryota</taxon>
        <taxon>Viridiplantae</taxon>
        <taxon>Streptophyta</taxon>
        <taxon>Embryophyta</taxon>
        <taxon>Tracheophyta</taxon>
        <taxon>Spermatophyta</taxon>
        <taxon>Magnoliopsida</taxon>
        <taxon>eudicotyledons</taxon>
        <taxon>Gunneridae</taxon>
        <taxon>Pentapetalae</taxon>
        <taxon>rosids</taxon>
        <taxon>fabids</taxon>
        <taxon>Fabales</taxon>
        <taxon>Fabaceae</taxon>
        <taxon>Papilionoideae</taxon>
        <taxon>50 kb inversion clade</taxon>
        <taxon>NPAAA clade</taxon>
        <taxon>Hologalegina</taxon>
        <taxon>IRL clade</taxon>
        <taxon>Fabeae</taxon>
        <taxon>Lathyrus</taxon>
    </lineage>
</organism>
<evidence type="ECO:0000256" key="3">
    <source>
        <dbReference type="ARBA" id="ARBA00023163"/>
    </source>
</evidence>
<sequence length="163" mass="18681">MQILTCLSTSSYQHWKETKASAIHVLRNLPGAKKDGGGVHFFHRTIKAYNTGQQKRQNIQHHGLTEDHVRWHKTGKTKAVIEYGVHKGYKKILVLYIRSGKESKSYKSDWKMHQYHPGNDEDEKNGEYVFSKSPPPDLSSECNNTASGEANKKELDFNKLQLN</sequence>
<accession>A0A9D4XKM0</accession>
<dbReference type="GO" id="GO:0003700">
    <property type="term" value="F:DNA-binding transcription factor activity"/>
    <property type="evidence" value="ECO:0007669"/>
    <property type="project" value="InterPro"/>
</dbReference>